<accession>A0A2H5BLK3</accession>
<proteinExistence type="predicted"/>
<sequence>MSRLTIVNTITYSVEMEVPLGFLIDADLLAREQEKGLKEAVRASTPEDAKLLSVGVHSTVIPGRVRW</sequence>
<dbReference type="Proteomes" id="UP000241892">
    <property type="component" value="Segment"/>
</dbReference>
<evidence type="ECO:0000313" key="1">
    <source>
        <dbReference type="EMBL" id="AUG87218.1"/>
    </source>
</evidence>
<dbReference type="EMBL" id="MG593802">
    <property type="protein sequence ID" value="AUG87218.1"/>
    <property type="molecule type" value="Genomic_DNA"/>
</dbReference>
<protein>
    <submittedName>
        <fullName evidence="1">Uncharacterized protein</fullName>
    </submittedName>
</protein>
<gene>
    <name evidence="1" type="ORF">SEA_OMAR_34</name>
</gene>
<organism evidence="1 2">
    <name type="scientific">Streptomyces phage Omar</name>
    <dbReference type="NCBI Taxonomy" id="2059882"/>
    <lineage>
        <taxon>Viruses</taxon>
        <taxon>Duplodnaviria</taxon>
        <taxon>Heunggongvirae</taxon>
        <taxon>Uroviricota</taxon>
        <taxon>Caudoviricetes</taxon>
        <taxon>Arquatrovirinae</taxon>
        <taxon>Omarvirus</taxon>
        <taxon>Omarvirus omar</taxon>
    </lineage>
</organism>
<reference evidence="2" key="1">
    <citation type="submission" date="2017-11" db="EMBL/GenBank/DDBJ databases">
        <authorList>
            <person name="Han C.G."/>
        </authorList>
    </citation>
    <scope>NUCLEOTIDE SEQUENCE [LARGE SCALE GENOMIC DNA]</scope>
</reference>
<keyword evidence="2" id="KW-1185">Reference proteome</keyword>
<evidence type="ECO:0000313" key="2">
    <source>
        <dbReference type="Proteomes" id="UP000241892"/>
    </source>
</evidence>
<name>A0A2H5BLK3_9CAUD</name>